<dbReference type="GO" id="GO:0046872">
    <property type="term" value="F:metal ion binding"/>
    <property type="evidence" value="ECO:0007669"/>
    <property type="project" value="UniProtKB-KW"/>
</dbReference>
<reference evidence="11" key="1">
    <citation type="submission" date="2016-12" db="EMBL/GenBank/DDBJ databases">
        <title>Draft Genome Sequences od Carboxydothermus pertinax and islandicus, Hydrogenogenic Carboxydotrophic Bacteria.</title>
        <authorList>
            <person name="Fukuyama Y."/>
            <person name="Ohmae K."/>
            <person name="Yoneda Y."/>
            <person name="Yoshida T."/>
            <person name="Sako Y."/>
        </authorList>
    </citation>
    <scope>NUCLEOTIDE SEQUENCE [LARGE SCALE GENOMIC DNA]</scope>
    <source>
        <strain evidence="11">Ug1</strain>
    </source>
</reference>
<evidence type="ECO:0000256" key="6">
    <source>
        <dbReference type="ARBA" id="ARBA00023002"/>
    </source>
</evidence>
<dbReference type="Proteomes" id="UP000187485">
    <property type="component" value="Unassembled WGS sequence"/>
</dbReference>
<dbReference type="Gene3D" id="3.40.50.740">
    <property type="match status" value="1"/>
</dbReference>
<proteinExistence type="inferred from homology"/>
<dbReference type="InterPro" id="IPR050612">
    <property type="entry name" value="Prok_Mopterin_Oxidored"/>
</dbReference>
<dbReference type="Gene3D" id="3.30.200.210">
    <property type="match status" value="1"/>
</dbReference>
<keyword evidence="2" id="KW-0004">4Fe-4S</keyword>
<dbReference type="Pfam" id="PF04879">
    <property type="entry name" value="Molybdop_Fe4S4"/>
    <property type="match status" value="1"/>
</dbReference>
<dbReference type="InterPro" id="IPR009010">
    <property type="entry name" value="Asp_de-COase-like_dom_sf"/>
</dbReference>
<dbReference type="RefSeq" id="WP_075859778.1">
    <property type="nucleotide sequence ID" value="NZ_BDJK01000043.1"/>
</dbReference>
<dbReference type="Pfam" id="PF01568">
    <property type="entry name" value="Molydop_binding"/>
    <property type="match status" value="1"/>
</dbReference>
<evidence type="ECO:0000256" key="5">
    <source>
        <dbReference type="ARBA" id="ARBA00022729"/>
    </source>
</evidence>
<keyword evidence="3" id="KW-0500">Molybdenum</keyword>
<evidence type="ECO:0000256" key="7">
    <source>
        <dbReference type="ARBA" id="ARBA00023004"/>
    </source>
</evidence>
<keyword evidence="4" id="KW-0479">Metal-binding</keyword>
<dbReference type="PANTHER" id="PTHR43742">
    <property type="entry name" value="TRIMETHYLAMINE-N-OXIDE REDUCTASE"/>
    <property type="match status" value="1"/>
</dbReference>
<comment type="similarity">
    <text evidence="1">Belongs to the prokaryotic molybdopterin-containing oxidoreductase family.</text>
</comment>
<keyword evidence="5" id="KW-0732">Signal</keyword>
<keyword evidence="8" id="KW-0411">Iron-sulfur</keyword>
<evidence type="ECO:0000313" key="10">
    <source>
        <dbReference type="EMBL" id="GAV23346.1"/>
    </source>
</evidence>
<dbReference type="OrthoDB" id="9803192at2"/>
<evidence type="ECO:0000256" key="8">
    <source>
        <dbReference type="ARBA" id="ARBA00023014"/>
    </source>
</evidence>
<evidence type="ECO:0000256" key="3">
    <source>
        <dbReference type="ARBA" id="ARBA00022505"/>
    </source>
</evidence>
<evidence type="ECO:0000259" key="9">
    <source>
        <dbReference type="PROSITE" id="PS51669"/>
    </source>
</evidence>
<sequence>MNPKKVEEVKKKQGSSSREVEWVPTICNFCSTVCNLKVGVKETNGKKVAVKIDGNERSPLNRGKACARGQAGFRQTYDKARLTTPLIRVPGSKRGEWNFKPATWEEAYGYIMQKMQEHQVMPWEITMMGGWTSCVFYMPLALGFAIANGIPNIVAAPMQQCVASGHLGTDMVTGNFNIHDEVLADFENAKYIIFSMTNSGVAAASTSRLVRLAEAKKRGAKIVVLDPRLSELAAKADEWLPIKPGTDSAFFLAMINVILRRGLFEREYVVKHTNMPFLMIEHQGMFVPFMEQNEQGYPKAFFVYDEISGEIRKIPGYFNHNYTDVEGKSIRPALTLPEGVTFNGQKLKTVFELLIEQSAPYTPAWAAEETGIPAETIERIAVEFGMIRPAMMDPGWHGARYENVINTRRLQAMLQALVGGIDTAGGWLMSAEYREKIMQAMEKMKAGEEGPVLYLPGIQFPLKASGILFDPNSWYHGHPHYAIAKVMQDKAEGKETIVFPAFSDYGIKEAVEGKLIFNGEPYRIKTIILNASNPIRHYYPESRWQEILTNPNLALVVAVDVLPSDTTLYADVILPNLNYIERDEPFIYGAGPSPDLAYTTRFKAVDGPEQAKGTADILFEFAIGFGNLEKFMATVAALAGFDHEDIKQEVGKALEGKQTFTRAMRNVSFKHYAKMLKTTPEKLEQEMREKGVILVETKEQLMEHGTLLKHLPVPTMSGRLEFYSYLMAGFVQMYGYQKNWDPGLVYIPPETKEVKLAANEFHFVYGKVPTVSYASTNSNNPLLMALSKVKGGKFLGVWVNRKKGQSLKLKDGDVVVLENVQNPEYSAKAVVFLTEMVRPDTVFIASSFGTKNPMLENTAGVGTPINNLVPYKVEPFVTGFKSQEFTVRIIK</sequence>
<dbReference type="STRING" id="870242.cpu_18560"/>
<dbReference type="PROSITE" id="PS00551">
    <property type="entry name" value="MOLYBDOPTERIN_PROK_1"/>
    <property type="match status" value="1"/>
</dbReference>
<organism evidence="10 11">
    <name type="scientific">Carboxydothermus pertinax</name>
    <dbReference type="NCBI Taxonomy" id="870242"/>
    <lineage>
        <taxon>Bacteria</taxon>
        <taxon>Bacillati</taxon>
        <taxon>Bacillota</taxon>
        <taxon>Clostridia</taxon>
        <taxon>Thermoanaerobacterales</taxon>
        <taxon>Thermoanaerobacteraceae</taxon>
        <taxon>Carboxydothermus</taxon>
    </lineage>
</organism>
<dbReference type="PANTHER" id="PTHR43742:SF9">
    <property type="entry name" value="TETRATHIONATE REDUCTASE SUBUNIT A"/>
    <property type="match status" value="1"/>
</dbReference>
<dbReference type="Gene3D" id="3.40.228.10">
    <property type="entry name" value="Dimethylsulfoxide Reductase, domain 2"/>
    <property type="match status" value="1"/>
</dbReference>
<dbReference type="InterPro" id="IPR006963">
    <property type="entry name" value="Mopterin_OxRdtase_4Fe-4S_dom"/>
</dbReference>
<dbReference type="Gene3D" id="2.40.40.20">
    <property type="match status" value="1"/>
</dbReference>
<dbReference type="GO" id="GO:0051539">
    <property type="term" value="F:4 iron, 4 sulfur cluster binding"/>
    <property type="evidence" value="ECO:0007669"/>
    <property type="project" value="UniProtKB-KW"/>
</dbReference>
<name>A0A1L8CWP2_9THEO</name>
<protein>
    <submittedName>
        <fullName evidence="10">Polysulfide reductase</fullName>
    </submittedName>
</protein>
<evidence type="ECO:0000256" key="2">
    <source>
        <dbReference type="ARBA" id="ARBA00022485"/>
    </source>
</evidence>
<gene>
    <name evidence="10" type="ORF">cpu_18560</name>
</gene>
<dbReference type="PROSITE" id="PS51669">
    <property type="entry name" value="4FE4S_MOW_BIS_MGD"/>
    <property type="match status" value="1"/>
</dbReference>
<dbReference type="Pfam" id="PF00384">
    <property type="entry name" value="Molybdopterin"/>
    <property type="match status" value="1"/>
</dbReference>
<evidence type="ECO:0000256" key="1">
    <source>
        <dbReference type="ARBA" id="ARBA00010312"/>
    </source>
</evidence>
<evidence type="ECO:0000256" key="4">
    <source>
        <dbReference type="ARBA" id="ARBA00022723"/>
    </source>
</evidence>
<dbReference type="InterPro" id="IPR006657">
    <property type="entry name" value="MoPterin_dinucl-bd_dom"/>
</dbReference>
<dbReference type="SUPFAM" id="SSF50692">
    <property type="entry name" value="ADC-like"/>
    <property type="match status" value="1"/>
</dbReference>
<accession>A0A1L8CWP2</accession>
<dbReference type="AlphaFoldDB" id="A0A1L8CWP2"/>
<dbReference type="SMART" id="SM00926">
    <property type="entry name" value="Molybdop_Fe4S4"/>
    <property type="match status" value="1"/>
</dbReference>
<dbReference type="GO" id="GO:0043546">
    <property type="term" value="F:molybdopterin cofactor binding"/>
    <property type="evidence" value="ECO:0007669"/>
    <property type="project" value="InterPro"/>
</dbReference>
<dbReference type="EMBL" id="BDJK01000043">
    <property type="protein sequence ID" value="GAV23346.1"/>
    <property type="molecule type" value="Genomic_DNA"/>
</dbReference>
<keyword evidence="11" id="KW-1185">Reference proteome</keyword>
<feature type="domain" description="4Fe-4S Mo/W bis-MGD-type" evidence="9">
    <location>
        <begin position="20"/>
        <end position="80"/>
    </location>
</feature>
<dbReference type="GO" id="GO:0016491">
    <property type="term" value="F:oxidoreductase activity"/>
    <property type="evidence" value="ECO:0007669"/>
    <property type="project" value="UniProtKB-KW"/>
</dbReference>
<keyword evidence="7" id="KW-0408">Iron</keyword>
<keyword evidence="6" id="KW-0560">Oxidoreductase</keyword>
<comment type="caution">
    <text evidence="10">The sequence shown here is derived from an EMBL/GenBank/DDBJ whole genome shotgun (WGS) entry which is preliminary data.</text>
</comment>
<dbReference type="SUPFAM" id="SSF53706">
    <property type="entry name" value="Formate dehydrogenase/DMSO reductase, domains 1-3"/>
    <property type="match status" value="1"/>
</dbReference>
<dbReference type="InterPro" id="IPR006656">
    <property type="entry name" value="Mopterin_OxRdtase"/>
</dbReference>
<evidence type="ECO:0000313" key="11">
    <source>
        <dbReference type="Proteomes" id="UP000187485"/>
    </source>
</evidence>
<dbReference type="InterPro" id="IPR027467">
    <property type="entry name" value="MopterinOxRdtase_cofactor_BS"/>
</dbReference>